<keyword evidence="1" id="KW-0812">Transmembrane</keyword>
<dbReference type="AlphaFoldDB" id="A0A9P6RAE2"/>
<accession>A0A9P6RAE2</accession>
<keyword evidence="1" id="KW-0472">Membrane</keyword>
<comment type="caution">
    <text evidence="2">The sequence shown here is derived from an EMBL/GenBank/DDBJ whole genome shotgun (WGS) entry which is preliminary data.</text>
</comment>
<dbReference type="EMBL" id="JAAAIP010000742">
    <property type="protein sequence ID" value="KAG0313124.1"/>
    <property type="molecule type" value="Genomic_DNA"/>
</dbReference>
<protein>
    <submittedName>
        <fullName evidence="2">Uncharacterized protein</fullName>
    </submittedName>
</protein>
<dbReference type="OrthoDB" id="2354750at2759"/>
<dbReference type="Proteomes" id="UP000738325">
    <property type="component" value="Unassembled WGS sequence"/>
</dbReference>
<sequence>MIKGREQADIITTVISVKIAYAIPLIVIALLSLVVYSYINLNLLLNSKNLLSYKLHVNARDYLPNLYDNKFTVDTVKNDREVLDNLRENPKILGPIFEHGQEGLENIKLL</sequence>
<evidence type="ECO:0000313" key="2">
    <source>
        <dbReference type="EMBL" id="KAG0313124.1"/>
    </source>
</evidence>
<keyword evidence="3" id="KW-1185">Reference proteome</keyword>
<feature type="transmembrane region" description="Helical" evidence="1">
    <location>
        <begin position="21"/>
        <end position="39"/>
    </location>
</feature>
<name>A0A9P6RAE2_9FUNG</name>
<keyword evidence="1" id="KW-1133">Transmembrane helix</keyword>
<evidence type="ECO:0000256" key="1">
    <source>
        <dbReference type="SAM" id="Phobius"/>
    </source>
</evidence>
<gene>
    <name evidence="2" type="ORF">BGZ99_009073</name>
</gene>
<organism evidence="2 3">
    <name type="scientific">Dissophora globulifera</name>
    <dbReference type="NCBI Taxonomy" id="979702"/>
    <lineage>
        <taxon>Eukaryota</taxon>
        <taxon>Fungi</taxon>
        <taxon>Fungi incertae sedis</taxon>
        <taxon>Mucoromycota</taxon>
        <taxon>Mortierellomycotina</taxon>
        <taxon>Mortierellomycetes</taxon>
        <taxon>Mortierellales</taxon>
        <taxon>Mortierellaceae</taxon>
        <taxon>Dissophora</taxon>
    </lineage>
</organism>
<proteinExistence type="predicted"/>
<reference evidence="2" key="1">
    <citation type="journal article" date="2020" name="Fungal Divers.">
        <title>Resolving the Mortierellaceae phylogeny through synthesis of multi-gene phylogenetics and phylogenomics.</title>
        <authorList>
            <person name="Vandepol N."/>
            <person name="Liber J."/>
            <person name="Desiro A."/>
            <person name="Na H."/>
            <person name="Kennedy M."/>
            <person name="Barry K."/>
            <person name="Grigoriev I.V."/>
            <person name="Miller A.N."/>
            <person name="O'Donnell K."/>
            <person name="Stajich J.E."/>
            <person name="Bonito G."/>
        </authorList>
    </citation>
    <scope>NUCLEOTIDE SEQUENCE</scope>
    <source>
        <strain evidence="2">REB-010B</strain>
    </source>
</reference>
<evidence type="ECO:0000313" key="3">
    <source>
        <dbReference type="Proteomes" id="UP000738325"/>
    </source>
</evidence>